<name>A0A8B6H3M4_MYTGA</name>
<organism evidence="4 5">
    <name type="scientific">Mytilus galloprovincialis</name>
    <name type="common">Mediterranean mussel</name>
    <dbReference type="NCBI Taxonomy" id="29158"/>
    <lineage>
        <taxon>Eukaryota</taxon>
        <taxon>Metazoa</taxon>
        <taxon>Spiralia</taxon>
        <taxon>Lophotrochozoa</taxon>
        <taxon>Mollusca</taxon>
        <taxon>Bivalvia</taxon>
        <taxon>Autobranchia</taxon>
        <taxon>Pteriomorphia</taxon>
        <taxon>Mytilida</taxon>
        <taxon>Mytiloidea</taxon>
        <taxon>Mytilidae</taxon>
        <taxon>Mytilinae</taxon>
        <taxon>Mytilus</taxon>
    </lineage>
</organism>
<keyword evidence="3" id="KW-0732">Signal</keyword>
<keyword evidence="2" id="KW-0812">Transmembrane</keyword>
<evidence type="ECO:0000256" key="3">
    <source>
        <dbReference type="SAM" id="SignalP"/>
    </source>
</evidence>
<evidence type="ECO:0008006" key="6">
    <source>
        <dbReference type="Google" id="ProtNLM"/>
    </source>
</evidence>
<keyword evidence="2" id="KW-1133">Transmembrane helix</keyword>
<accession>A0A8B6H3M4</accession>
<feature type="chain" id="PRO_5032881487" description="TNFR-Cys domain-containing protein" evidence="3">
    <location>
        <begin position="21"/>
        <end position="319"/>
    </location>
</feature>
<dbReference type="Proteomes" id="UP000596742">
    <property type="component" value="Unassembled WGS sequence"/>
</dbReference>
<reference evidence="4" key="1">
    <citation type="submission" date="2018-11" db="EMBL/GenBank/DDBJ databases">
        <authorList>
            <person name="Alioto T."/>
            <person name="Alioto T."/>
        </authorList>
    </citation>
    <scope>NUCLEOTIDE SEQUENCE</scope>
</reference>
<comment type="caution">
    <text evidence="4">The sequence shown here is derived from an EMBL/GenBank/DDBJ whole genome shotgun (WGS) entry which is preliminary data.</text>
</comment>
<dbReference type="EMBL" id="UYJE01009413">
    <property type="protein sequence ID" value="VDI73331.1"/>
    <property type="molecule type" value="Genomic_DNA"/>
</dbReference>
<sequence>MKYIYIAIVISIVFFYNIQAERCEIWWLKRECYSKPCSCCSSEKGYFSMVCSECCKKNGNRFCVRDIHYHRCETANTTSDRPYTTQTPLNKTDQYSSNSNSKHSLGAGVYFAFAIMAASILFLFTTIVNESRRCRRKLLRHERRNVPYTSANVQTSSNDGRVQHNPIYNIGDEETTIPADLPPVYSIGNYNCAQYVTNYEVQNDPPPVYTNGSFNCAQNVDNGDVQNDSSPVDTNGSFNCVQNVTNGILQNDQPPGYTIGRYNCAQNVTNDDLQNDPPPVYTNGSYNCAQNVTNSDLQNDPPPVYSIGRYSCTINVTNR</sequence>
<keyword evidence="5" id="KW-1185">Reference proteome</keyword>
<feature type="transmembrane region" description="Helical" evidence="2">
    <location>
        <begin position="107"/>
        <end position="128"/>
    </location>
</feature>
<dbReference type="AlphaFoldDB" id="A0A8B6H3M4"/>
<evidence type="ECO:0000256" key="1">
    <source>
        <dbReference type="SAM" id="MobiDB-lite"/>
    </source>
</evidence>
<keyword evidence="2" id="KW-0472">Membrane</keyword>
<evidence type="ECO:0000256" key="2">
    <source>
        <dbReference type="SAM" id="Phobius"/>
    </source>
</evidence>
<feature type="signal peptide" evidence="3">
    <location>
        <begin position="1"/>
        <end position="20"/>
    </location>
</feature>
<protein>
    <recommendedName>
        <fullName evidence="6">TNFR-Cys domain-containing protein</fullName>
    </recommendedName>
</protein>
<proteinExistence type="predicted"/>
<dbReference type="OrthoDB" id="6109279at2759"/>
<evidence type="ECO:0000313" key="5">
    <source>
        <dbReference type="Proteomes" id="UP000596742"/>
    </source>
</evidence>
<feature type="region of interest" description="Disordered" evidence="1">
    <location>
        <begin position="77"/>
        <end position="97"/>
    </location>
</feature>
<evidence type="ECO:0000313" key="4">
    <source>
        <dbReference type="EMBL" id="VDI73331.1"/>
    </source>
</evidence>
<gene>
    <name evidence="4" type="ORF">MGAL_10B036878</name>
</gene>